<dbReference type="Proteomes" id="UP000215914">
    <property type="component" value="Unassembled WGS sequence"/>
</dbReference>
<gene>
    <name evidence="2" type="ORF">HanXRQr2_Chr04g0188141</name>
</gene>
<evidence type="ECO:0000313" key="2">
    <source>
        <dbReference type="EMBL" id="KAF5812035.1"/>
    </source>
</evidence>
<comment type="similarity">
    <text evidence="1">Belongs to the universal ribosomal protein uL10 family.</text>
</comment>
<organism evidence="2 3">
    <name type="scientific">Helianthus annuus</name>
    <name type="common">Common sunflower</name>
    <dbReference type="NCBI Taxonomy" id="4232"/>
    <lineage>
        <taxon>Eukaryota</taxon>
        <taxon>Viridiplantae</taxon>
        <taxon>Streptophyta</taxon>
        <taxon>Embryophyta</taxon>
        <taxon>Tracheophyta</taxon>
        <taxon>Spermatophyta</taxon>
        <taxon>Magnoliopsida</taxon>
        <taxon>eudicotyledons</taxon>
        <taxon>Gunneridae</taxon>
        <taxon>Pentapetalae</taxon>
        <taxon>asterids</taxon>
        <taxon>campanulids</taxon>
        <taxon>Asterales</taxon>
        <taxon>Asteraceae</taxon>
        <taxon>Asteroideae</taxon>
        <taxon>Heliantheae alliance</taxon>
        <taxon>Heliantheae</taxon>
        <taxon>Helianthus</taxon>
    </lineage>
</organism>
<evidence type="ECO:0000256" key="1">
    <source>
        <dbReference type="ARBA" id="ARBA00008889"/>
    </source>
</evidence>
<accession>A0A9K3JD02</accession>
<proteinExistence type="inferred from homology"/>
<reference evidence="2" key="2">
    <citation type="submission" date="2020-06" db="EMBL/GenBank/DDBJ databases">
        <title>Helianthus annuus Genome sequencing and assembly Release 2.</title>
        <authorList>
            <person name="Gouzy J."/>
            <person name="Langlade N."/>
            <person name="Munos S."/>
        </authorList>
    </citation>
    <scope>NUCLEOTIDE SEQUENCE</scope>
    <source>
        <tissue evidence="2">Leaves</tissue>
    </source>
</reference>
<dbReference type="EMBL" id="MNCJ02000319">
    <property type="protein sequence ID" value="KAF5812035.1"/>
    <property type="molecule type" value="Genomic_DNA"/>
</dbReference>
<dbReference type="InterPro" id="IPR051742">
    <property type="entry name" value="Ribosome_Assembly_uL10"/>
</dbReference>
<dbReference type="PANTHER" id="PTHR45841">
    <property type="entry name" value="MRNA TURNOVER PROTEIN 4 MRTO4"/>
    <property type="match status" value="1"/>
</dbReference>
<name>A0A9K3JD02_HELAN</name>
<dbReference type="AlphaFoldDB" id="A0A9K3JD02"/>
<evidence type="ECO:0000313" key="3">
    <source>
        <dbReference type="Proteomes" id="UP000215914"/>
    </source>
</evidence>
<keyword evidence="3" id="KW-1185">Reference proteome</keyword>
<reference evidence="2" key="1">
    <citation type="journal article" date="2017" name="Nature">
        <title>The sunflower genome provides insights into oil metabolism, flowering and Asterid evolution.</title>
        <authorList>
            <person name="Badouin H."/>
            <person name="Gouzy J."/>
            <person name="Grassa C.J."/>
            <person name="Murat F."/>
            <person name="Staton S.E."/>
            <person name="Cottret L."/>
            <person name="Lelandais-Briere C."/>
            <person name="Owens G.L."/>
            <person name="Carrere S."/>
            <person name="Mayjonade B."/>
            <person name="Legrand L."/>
            <person name="Gill N."/>
            <person name="Kane N.C."/>
            <person name="Bowers J.E."/>
            <person name="Hubner S."/>
            <person name="Bellec A."/>
            <person name="Berard A."/>
            <person name="Berges H."/>
            <person name="Blanchet N."/>
            <person name="Boniface M.C."/>
            <person name="Brunel D."/>
            <person name="Catrice O."/>
            <person name="Chaidir N."/>
            <person name="Claudel C."/>
            <person name="Donnadieu C."/>
            <person name="Faraut T."/>
            <person name="Fievet G."/>
            <person name="Helmstetter N."/>
            <person name="King M."/>
            <person name="Knapp S.J."/>
            <person name="Lai Z."/>
            <person name="Le Paslier M.C."/>
            <person name="Lippi Y."/>
            <person name="Lorenzon L."/>
            <person name="Mandel J.R."/>
            <person name="Marage G."/>
            <person name="Marchand G."/>
            <person name="Marquand E."/>
            <person name="Bret-Mestries E."/>
            <person name="Morien E."/>
            <person name="Nambeesan S."/>
            <person name="Nguyen T."/>
            <person name="Pegot-Espagnet P."/>
            <person name="Pouilly N."/>
            <person name="Raftis F."/>
            <person name="Sallet E."/>
            <person name="Schiex T."/>
            <person name="Thomas J."/>
            <person name="Vandecasteele C."/>
            <person name="Vares D."/>
            <person name="Vear F."/>
            <person name="Vautrin S."/>
            <person name="Crespi M."/>
            <person name="Mangin B."/>
            <person name="Burke J.M."/>
            <person name="Salse J."/>
            <person name="Munos S."/>
            <person name="Vincourt P."/>
            <person name="Rieseberg L.H."/>
            <person name="Langlade N.B."/>
        </authorList>
    </citation>
    <scope>NUCLEOTIDE SEQUENCE</scope>
    <source>
        <tissue evidence="2">Leaves</tissue>
    </source>
</reference>
<dbReference type="Gene3D" id="3.30.70.1730">
    <property type="match status" value="1"/>
</dbReference>
<comment type="caution">
    <text evidence="2">The sequence shown here is derived from an EMBL/GenBank/DDBJ whole genome shotgun (WGS) entry which is preliminary data.</text>
</comment>
<dbReference type="InterPro" id="IPR043141">
    <property type="entry name" value="Ribosomal_uL10-like_sf"/>
</dbReference>
<sequence length="52" mass="6075">MNLKFKQFREQLKSTSRFFLGLNKVMQVTLGRSESDEMRPGLHKVSKVSRTC</sequence>
<dbReference type="Gramene" id="mRNA:HanXRQr2_Chr04g0188141">
    <property type="protein sequence ID" value="mRNA:HanXRQr2_Chr04g0188141"/>
    <property type="gene ID" value="HanXRQr2_Chr04g0188141"/>
</dbReference>
<dbReference type="PANTHER" id="PTHR45841:SF1">
    <property type="entry name" value="MRNA TURNOVER PROTEIN 4 HOMOLOG"/>
    <property type="match status" value="1"/>
</dbReference>
<protein>
    <submittedName>
        <fullName evidence="2">Uncharacterized protein</fullName>
    </submittedName>
</protein>